<dbReference type="UniPathway" id="UPA00164"/>
<dbReference type="GO" id="GO:0043169">
    <property type="term" value="F:cation binding"/>
    <property type="evidence" value="ECO:0007669"/>
    <property type="project" value="InterPro"/>
</dbReference>
<dbReference type="CDD" id="cd02855">
    <property type="entry name" value="E_set_GBE_prok_N"/>
    <property type="match status" value="1"/>
</dbReference>
<dbReference type="InterPro" id="IPR014756">
    <property type="entry name" value="Ig_E-set"/>
</dbReference>
<dbReference type="Proteomes" id="UP000199053">
    <property type="component" value="Unassembled WGS sequence"/>
</dbReference>
<gene>
    <name evidence="10" type="primary">glgB</name>
    <name evidence="13" type="ORF">SAMN05660337_2739</name>
</gene>
<accession>A0A1G9JCW6</accession>
<dbReference type="SUPFAM" id="SSF51011">
    <property type="entry name" value="Glycosyl hydrolase domain"/>
    <property type="match status" value="1"/>
</dbReference>
<comment type="catalytic activity">
    <reaction evidence="1 10">
        <text>Transfers a segment of a (1-&gt;4)-alpha-D-glucan chain to a primary hydroxy group in a similar glucan chain.</text>
        <dbReference type="EC" id="2.4.1.18"/>
    </reaction>
</comment>
<organism evidence="13 14">
    <name type="scientific">Maridesulfovibrio ferrireducens</name>
    <dbReference type="NCBI Taxonomy" id="246191"/>
    <lineage>
        <taxon>Bacteria</taxon>
        <taxon>Pseudomonadati</taxon>
        <taxon>Thermodesulfobacteriota</taxon>
        <taxon>Desulfovibrionia</taxon>
        <taxon>Desulfovibrionales</taxon>
        <taxon>Desulfovibrionaceae</taxon>
        <taxon>Maridesulfovibrio</taxon>
    </lineage>
</organism>
<evidence type="ECO:0000256" key="8">
    <source>
        <dbReference type="ARBA" id="ARBA00023056"/>
    </source>
</evidence>
<dbReference type="Pfam" id="PF00128">
    <property type="entry name" value="Alpha-amylase"/>
    <property type="match status" value="1"/>
</dbReference>
<keyword evidence="8 10" id="KW-0320">Glycogen biosynthesis</keyword>
<dbReference type="FunFam" id="2.60.40.1180:FF:000002">
    <property type="entry name" value="1,4-alpha-glucan branching enzyme GlgB"/>
    <property type="match status" value="1"/>
</dbReference>
<evidence type="ECO:0000256" key="1">
    <source>
        <dbReference type="ARBA" id="ARBA00000826"/>
    </source>
</evidence>
<evidence type="ECO:0000256" key="3">
    <source>
        <dbReference type="ARBA" id="ARBA00004964"/>
    </source>
</evidence>
<dbReference type="RefSeq" id="WP_092162057.1">
    <property type="nucleotide sequence ID" value="NZ_FNGA01000004.1"/>
</dbReference>
<protein>
    <recommendedName>
        <fullName evidence="10">1,4-alpha-glucan branching enzyme GlgB</fullName>
        <ecNumber evidence="10">2.4.1.18</ecNumber>
    </recommendedName>
    <alternativeName>
        <fullName evidence="10">1,4-alpha-D-glucan:1,4-alpha-D-glucan 6-glucosyl-transferase</fullName>
    </alternativeName>
    <alternativeName>
        <fullName evidence="10">Alpha-(1-&gt;4)-glucan branching enzyme</fullName>
    </alternativeName>
    <alternativeName>
        <fullName evidence="10">Glycogen branching enzyme</fullName>
        <shortName evidence="10">BE</shortName>
    </alternativeName>
</protein>
<dbReference type="CDD" id="cd11322">
    <property type="entry name" value="AmyAc_Glg_BE"/>
    <property type="match status" value="1"/>
</dbReference>
<reference evidence="14" key="1">
    <citation type="submission" date="2016-10" db="EMBL/GenBank/DDBJ databases">
        <authorList>
            <person name="Varghese N."/>
            <person name="Submissions S."/>
        </authorList>
    </citation>
    <scope>NUCLEOTIDE SEQUENCE [LARGE SCALE GENOMIC DNA]</scope>
    <source>
        <strain evidence="14">DSM 16995</strain>
    </source>
</reference>
<evidence type="ECO:0000256" key="10">
    <source>
        <dbReference type="HAMAP-Rule" id="MF_00685"/>
    </source>
</evidence>
<dbReference type="Gene3D" id="2.60.40.1180">
    <property type="entry name" value="Golgi alpha-mannosidase II"/>
    <property type="match status" value="1"/>
</dbReference>
<evidence type="ECO:0000256" key="6">
    <source>
        <dbReference type="ARBA" id="ARBA00022676"/>
    </source>
</evidence>
<dbReference type="NCBIfam" id="NF008967">
    <property type="entry name" value="PRK12313.1"/>
    <property type="match status" value="1"/>
</dbReference>
<evidence type="ECO:0000256" key="11">
    <source>
        <dbReference type="PIRSR" id="PIRSR000463-1"/>
    </source>
</evidence>
<dbReference type="GO" id="GO:0003844">
    <property type="term" value="F:1,4-alpha-glucan branching enzyme activity"/>
    <property type="evidence" value="ECO:0007669"/>
    <property type="project" value="UniProtKB-UniRule"/>
</dbReference>
<dbReference type="InterPro" id="IPR006407">
    <property type="entry name" value="GlgB"/>
</dbReference>
<evidence type="ECO:0000256" key="5">
    <source>
        <dbReference type="ARBA" id="ARBA00022600"/>
    </source>
</evidence>
<comment type="similarity">
    <text evidence="4 10">Belongs to the glycosyl hydrolase 13 family. GlgB subfamily.</text>
</comment>
<dbReference type="Pfam" id="PF02806">
    <property type="entry name" value="Alpha-amylase_C"/>
    <property type="match status" value="1"/>
</dbReference>
<feature type="domain" description="Glycosyl hydrolase family 13 catalytic" evidence="12">
    <location>
        <begin position="156"/>
        <end position="505"/>
    </location>
</feature>
<keyword evidence="7 10" id="KW-0808">Transferase</keyword>
<evidence type="ECO:0000256" key="9">
    <source>
        <dbReference type="ARBA" id="ARBA00023277"/>
    </source>
</evidence>
<dbReference type="InterPro" id="IPR006047">
    <property type="entry name" value="GH13_cat_dom"/>
</dbReference>
<dbReference type="GO" id="GO:0005978">
    <property type="term" value="P:glycogen biosynthetic process"/>
    <property type="evidence" value="ECO:0007669"/>
    <property type="project" value="UniProtKB-UniRule"/>
</dbReference>
<dbReference type="STRING" id="246191.SAMN05660337_2739"/>
<dbReference type="SMART" id="SM00642">
    <property type="entry name" value="Aamy"/>
    <property type="match status" value="1"/>
</dbReference>
<dbReference type="PANTHER" id="PTHR43651">
    <property type="entry name" value="1,4-ALPHA-GLUCAN-BRANCHING ENZYME"/>
    <property type="match status" value="1"/>
</dbReference>
<comment type="function">
    <text evidence="2 10">Catalyzes the formation of the alpha-1,6-glucosidic linkages in glycogen by scission of a 1,4-alpha-linked oligosaccharide from growing alpha-1,4-glucan chains and the subsequent attachment of the oligosaccharide to the alpha-1,6 position.</text>
</comment>
<dbReference type="InterPro" id="IPR044143">
    <property type="entry name" value="GlgB_N_E_set_prok"/>
</dbReference>
<dbReference type="NCBIfam" id="NF003811">
    <property type="entry name" value="PRK05402.1"/>
    <property type="match status" value="1"/>
</dbReference>
<evidence type="ECO:0000313" key="14">
    <source>
        <dbReference type="Proteomes" id="UP000199053"/>
    </source>
</evidence>
<dbReference type="PIRSF" id="PIRSF000463">
    <property type="entry name" value="GlgB"/>
    <property type="match status" value="1"/>
</dbReference>
<dbReference type="EMBL" id="FNGA01000004">
    <property type="protein sequence ID" value="SDL35142.1"/>
    <property type="molecule type" value="Genomic_DNA"/>
</dbReference>
<dbReference type="SUPFAM" id="SSF81296">
    <property type="entry name" value="E set domains"/>
    <property type="match status" value="1"/>
</dbReference>
<keyword evidence="14" id="KW-1185">Reference proteome</keyword>
<dbReference type="HAMAP" id="MF_00685">
    <property type="entry name" value="GlgB"/>
    <property type="match status" value="1"/>
</dbReference>
<dbReference type="Gene3D" id="2.60.40.10">
    <property type="entry name" value="Immunoglobulins"/>
    <property type="match status" value="1"/>
</dbReference>
<dbReference type="PANTHER" id="PTHR43651:SF3">
    <property type="entry name" value="1,4-ALPHA-GLUCAN-BRANCHING ENZYME"/>
    <property type="match status" value="1"/>
</dbReference>
<dbReference type="Pfam" id="PF02922">
    <property type="entry name" value="CBM_48"/>
    <property type="match status" value="1"/>
</dbReference>
<dbReference type="Gene3D" id="3.20.20.80">
    <property type="entry name" value="Glycosidases"/>
    <property type="match status" value="1"/>
</dbReference>
<evidence type="ECO:0000256" key="2">
    <source>
        <dbReference type="ARBA" id="ARBA00002953"/>
    </source>
</evidence>
<keyword evidence="6 10" id="KW-0328">Glycosyltransferase</keyword>
<dbReference type="OrthoDB" id="9800174at2"/>
<dbReference type="InterPro" id="IPR004193">
    <property type="entry name" value="Glyco_hydro_13_N"/>
</dbReference>
<evidence type="ECO:0000256" key="4">
    <source>
        <dbReference type="ARBA" id="ARBA00009000"/>
    </source>
</evidence>
<dbReference type="EC" id="2.4.1.18" evidence="10"/>
<dbReference type="InterPro" id="IPR006048">
    <property type="entry name" value="A-amylase/branching_C"/>
</dbReference>
<dbReference type="SUPFAM" id="SSF51445">
    <property type="entry name" value="(Trans)glycosidases"/>
    <property type="match status" value="1"/>
</dbReference>
<evidence type="ECO:0000313" key="13">
    <source>
        <dbReference type="EMBL" id="SDL35142.1"/>
    </source>
</evidence>
<dbReference type="InterPro" id="IPR013783">
    <property type="entry name" value="Ig-like_fold"/>
</dbReference>
<feature type="active site" description="Proton donor" evidence="10 11">
    <location>
        <position position="365"/>
    </location>
</feature>
<proteinExistence type="inferred from homology"/>
<comment type="pathway">
    <text evidence="3 10">Glycan biosynthesis; glycogen biosynthesis.</text>
</comment>
<feature type="active site" description="Nucleophile" evidence="10 11">
    <location>
        <position position="312"/>
    </location>
</feature>
<dbReference type="AlphaFoldDB" id="A0A1G9JCW6"/>
<dbReference type="InterPro" id="IPR037439">
    <property type="entry name" value="Branching_enzy"/>
</dbReference>
<sequence length="632" mass="72878">MPETLPVYIAPFDLFLFGKGEHWDLYRILGAHFDVQDKQEGYRFAVWAPNARNIYVAGDFNNWDSRANQLYPVGVSGIWAGFVPDVVPGQMYKYQVVQSDGREVTKTDPFAFRSEMRPGHAAVTWGLENHEWADDSWMTKRRNDGLPLNKPMSCYEVHLGSWRRENWDYRTYRQLTEELIPYVKDMGFTHIELMPIAEHPLDESWGYQTSHYFSPTSRHGTPDDLRYFIDKCHQEGIGVILDWVPGHFPKDEWGLGRFDGTALYEHADPRKGEHPDWGTYIFNFGRHEVCNFLLTNALYWLKEFHIDGLRIDAVASMLYLDYSRKDGEWVANEHGGNENIEAIQLFKQLNTVVHDQFPGAMMIAEESTSWPGVSRPVYTGGLGFTFKWNMGWMNDTLDYVSKSPIHRAYHHNSLTFSMIYAFSENFVLPLSHDEVVHGKGALLSKMPGDTWQQMANLRLLFSYQWAHPGKKLLFMGCEFGQWNEWDCRKELDWLLLGFPAHQGLRNTVTDLNRTMRENPAMYKQDNDWSGFEWVDFSDFKSSTISFLRKTDGDKPILWIFNFTPVVRSGYCLGCPQGGRWKEIFNSDAEIYGGSNVGNVGEVVAKKAGDIGSFPYYLELTLPPLGAIALRPE</sequence>
<evidence type="ECO:0000259" key="12">
    <source>
        <dbReference type="SMART" id="SM00642"/>
    </source>
</evidence>
<dbReference type="FunFam" id="3.20.20.80:FF:000003">
    <property type="entry name" value="1,4-alpha-glucan branching enzyme GlgB"/>
    <property type="match status" value="1"/>
</dbReference>
<dbReference type="GO" id="GO:0004553">
    <property type="term" value="F:hydrolase activity, hydrolyzing O-glycosyl compounds"/>
    <property type="evidence" value="ECO:0007669"/>
    <property type="project" value="InterPro"/>
</dbReference>
<keyword evidence="9 10" id="KW-0119">Carbohydrate metabolism</keyword>
<keyword evidence="5 10" id="KW-0321">Glycogen metabolism</keyword>
<dbReference type="NCBIfam" id="TIGR01515">
    <property type="entry name" value="branching_enzym"/>
    <property type="match status" value="1"/>
</dbReference>
<name>A0A1G9JCW6_9BACT</name>
<dbReference type="InterPro" id="IPR017853">
    <property type="entry name" value="GH"/>
</dbReference>
<dbReference type="InterPro" id="IPR013780">
    <property type="entry name" value="Glyco_hydro_b"/>
</dbReference>
<dbReference type="GO" id="GO:0005829">
    <property type="term" value="C:cytosol"/>
    <property type="evidence" value="ECO:0007669"/>
    <property type="project" value="TreeGrafter"/>
</dbReference>
<comment type="subunit">
    <text evidence="10">Monomer.</text>
</comment>
<evidence type="ECO:0000256" key="7">
    <source>
        <dbReference type="ARBA" id="ARBA00022679"/>
    </source>
</evidence>